<dbReference type="STRING" id="6669.E9GB88"/>
<dbReference type="OrthoDB" id="6513042at2759"/>
<dbReference type="GO" id="GO:0005634">
    <property type="term" value="C:nucleus"/>
    <property type="evidence" value="ECO:0007669"/>
    <property type="project" value="UniProtKB-SubCell"/>
</dbReference>
<dbReference type="HOGENOM" id="CLU_002513_3_2_1"/>
<dbReference type="GO" id="GO:0016787">
    <property type="term" value="F:hydrolase activity"/>
    <property type="evidence" value="ECO:0007669"/>
    <property type="project" value="UniProtKB-KW"/>
</dbReference>
<dbReference type="Gene3D" id="3.40.50.300">
    <property type="entry name" value="P-loop containing nucleotide triphosphate hydrolases"/>
    <property type="match status" value="2"/>
</dbReference>
<evidence type="ECO:0000313" key="12">
    <source>
        <dbReference type="Proteomes" id="UP000000305"/>
    </source>
</evidence>
<dbReference type="CDD" id="cd18801">
    <property type="entry name" value="SF2_C_FANCM_Hef"/>
    <property type="match status" value="1"/>
</dbReference>
<dbReference type="PANTHER" id="PTHR14025:SF20">
    <property type="entry name" value="FANCONI ANEMIA GROUP M PROTEIN"/>
    <property type="match status" value="1"/>
</dbReference>
<dbReference type="eggNOG" id="KOG0354">
    <property type="taxonomic scope" value="Eukaryota"/>
</dbReference>
<dbReference type="CDD" id="cd18033">
    <property type="entry name" value="DEXDc_FANCM"/>
    <property type="match status" value="1"/>
</dbReference>
<comment type="subcellular location">
    <subcellularLocation>
        <location evidence="1">Nucleus</location>
    </subcellularLocation>
</comment>
<keyword evidence="12" id="KW-1185">Reference proteome</keyword>
<name>E9GB88_DAPPU</name>
<dbReference type="Pfam" id="PF00270">
    <property type="entry name" value="DEAD"/>
    <property type="match status" value="1"/>
</dbReference>
<evidence type="ECO:0000256" key="3">
    <source>
        <dbReference type="ARBA" id="ARBA00022741"/>
    </source>
</evidence>
<dbReference type="Gene3D" id="1.20.1320.20">
    <property type="entry name" value="hef helicase domain"/>
    <property type="match status" value="1"/>
</dbReference>
<evidence type="ECO:0000256" key="8">
    <source>
        <dbReference type="SAM" id="MobiDB-lite"/>
    </source>
</evidence>
<evidence type="ECO:0000259" key="9">
    <source>
        <dbReference type="PROSITE" id="PS51192"/>
    </source>
</evidence>
<dbReference type="InterPro" id="IPR014001">
    <property type="entry name" value="Helicase_ATP-bd"/>
</dbReference>
<evidence type="ECO:0000256" key="4">
    <source>
        <dbReference type="ARBA" id="ARBA00022801"/>
    </source>
</evidence>
<dbReference type="InterPro" id="IPR027417">
    <property type="entry name" value="P-loop_NTPase"/>
</dbReference>
<organism evidence="11 12">
    <name type="scientific">Daphnia pulex</name>
    <name type="common">Water flea</name>
    <dbReference type="NCBI Taxonomy" id="6669"/>
    <lineage>
        <taxon>Eukaryota</taxon>
        <taxon>Metazoa</taxon>
        <taxon>Ecdysozoa</taxon>
        <taxon>Arthropoda</taxon>
        <taxon>Crustacea</taxon>
        <taxon>Branchiopoda</taxon>
        <taxon>Diplostraca</taxon>
        <taxon>Cladocera</taxon>
        <taxon>Anomopoda</taxon>
        <taxon>Daphniidae</taxon>
        <taxon>Daphnia</taxon>
    </lineage>
</organism>
<evidence type="ECO:0000256" key="2">
    <source>
        <dbReference type="ARBA" id="ARBA00009889"/>
    </source>
</evidence>
<dbReference type="InterPro" id="IPR011545">
    <property type="entry name" value="DEAD/DEAH_box_helicase_dom"/>
</dbReference>
<dbReference type="Proteomes" id="UP000000305">
    <property type="component" value="Unassembled WGS sequence"/>
</dbReference>
<comment type="similarity">
    <text evidence="2">Belongs to the DEAD box helicase family. DEAH subfamily. FANCM sub-subfamily.</text>
</comment>
<dbReference type="AlphaFoldDB" id="E9GB88"/>
<evidence type="ECO:0000313" key="11">
    <source>
        <dbReference type="EMBL" id="EFX83381.1"/>
    </source>
</evidence>
<dbReference type="SMART" id="SM00487">
    <property type="entry name" value="DEXDc"/>
    <property type="match status" value="1"/>
</dbReference>
<dbReference type="SMART" id="SM00490">
    <property type="entry name" value="HELICc"/>
    <property type="match status" value="1"/>
</dbReference>
<dbReference type="PhylomeDB" id="E9GB88"/>
<dbReference type="OMA" id="YQFTIVQ"/>
<dbReference type="CDD" id="cd12091">
    <property type="entry name" value="FANCM_ID"/>
    <property type="match status" value="1"/>
</dbReference>
<evidence type="ECO:0000256" key="1">
    <source>
        <dbReference type="ARBA" id="ARBA00004123"/>
    </source>
</evidence>
<feature type="domain" description="Helicase C-terminal" evidence="10">
    <location>
        <begin position="458"/>
        <end position="627"/>
    </location>
</feature>
<feature type="non-terminal residue" evidence="11">
    <location>
        <position position="657"/>
    </location>
</feature>
<dbReference type="GO" id="GO:0036297">
    <property type="term" value="P:interstrand cross-link repair"/>
    <property type="evidence" value="ECO:0000318"/>
    <property type="project" value="GO_Central"/>
</dbReference>
<dbReference type="InterPro" id="IPR003903">
    <property type="entry name" value="UIM_dom"/>
</dbReference>
<dbReference type="SUPFAM" id="SSF52540">
    <property type="entry name" value="P-loop containing nucleoside triphosphate hydrolases"/>
    <property type="match status" value="1"/>
</dbReference>
<reference evidence="11 12" key="1">
    <citation type="journal article" date="2011" name="Science">
        <title>The ecoresponsive genome of Daphnia pulex.</title>
        <authorList>
            <person name="Colbourne J.K."/>
            <person name="Pfrender M.E."/>
            <person name="Gilbert D."/>
            <person name="Thomas W.K."/>
            <person name="Tucker A."/>
            <person name="Oakley T.H."/>
            <person name="Tokishita S."/>
            <person name="Aerts A."/>
            <person name="Arnold G.J."/>
            <person name="Basu M.K."/>
            <person name="Bauer D.J."/>
            <person name="Caceres C.E."/>
            <person name="Carmel L."/>
            <person name="Casola C."/>
            <person name="Choi J.H."/>
            <person name="Detter J.C."/>
            <person name="Dong Q."/>
            <person name="Dusheyko S."/>
            <person name="Eads B.D."/>
            <person name="Frohlich T."/>
            <person name="Geiler-Samerotte K.A."/>
            <person name="Gerlach D."/>
            <person name="Hatcher P."/>
            <person name="Jogdeo S."/>
            <person name="Krijgsveld J."/>
            <person name="Kriventseva E.V."/>
            <person name="Kultz D."/>
            <person name="Laforsch C."/>
            <person name="Lindquist E."/>
            <person name="Lopez J."/>
            <person name="Manak J.R."/>
            <person name="Muller J."/>
            <person name="Pangilinan J."/>
            <person name="Patwardhan R.P."/>
            <person name="Pitluck S."/>
            <person name="Pritham E.J."/>
            <person name="Rechtsteiner A."/>
            <person name="Rho M."/>
            <person name="Rogozin I.B."/>
            <person name="Sakarya O."/>
            <person name="Salamov A."/>
            <person name="Schaack S."/>
            <person name="Shapiro H."/>
            <person name="Shiga Y."/>
            <person name="Skalitzky C."/>
            <person name="Smith Z."/>
            <person name="Souvorov A."/>
            <person name="Sung W."/>
            <person name="Tang Z."/>
            <person name="Tsuchiya D."/>
            <person name="Tu H."/>
            <person name="Vos H."/>
            <person name="Wang M."/>
            <person name="Wolf Y.I."/>
            <person name="Yamagata H."/>
            <person name="Yamada T."/>
            <person name="Ye Y."/>
            <person name="Shaw J.R."/>
            <person name="Andrews J."/>
            <person name="Crease T.J."/>
            <person name="Tang H."/>
            <person name="Lucas S.M."/>
            <person name="Robertson H.M."/>
            <person name="Bork P."/>
            <person name="Koonin E.V."/>
            <person name="Zdobnov E.M."/>
            <person name="Grigoriev I.V."/>
            <person name="Lynch M."/>
            <person name="Boore J.L."/>
        </authorList>
    </citation>
    <scope>NUCLEOTIDE SEQUENCE [LARGE SCALE GENOMIC DNA]</scope>
</reference>
<dbReference type="InterPro" id="IPR001650">
    <property type="entry name" value="Helicase_C-like"/>
</dbReference>
<evidence type="ECO:0000256" key="7">
    <source>
        <dbReference type="ARBA" id="ARBA00023242"/>
    </source>
</evidence>
<dbReference type="InterPro" id="IPR044749">
    <property type="entry name" value="FANCM_DEXDc"/>
</dbReference>
<evidence type="ECO:0000256" key="6">
    <source>
        <dbReference type="ARBA" id="ARBA00022840"/>
    </source>
</evidence>
<evidence type="ECO:0008006" key="13">
    <source>
        <dbReference type="Google" id="ProtNLM"/>
    </source>
</evidence>
<dbReference type="GO" id="GO:0009378">
    <property type="term" value="F:four-way junction helicase activity"/>
    <property type="evidence" value="ECO:0000318"/>
    <property type="project" value="GO_Central"/>
</dbReference>
<feature type="domain" description="Helicase ATP-binding" evidence="9">
    <location>
        <begin position="116"/>
        <end position="284"/>
    </location>
</feature>
<dbReference type="GO" id="GO:0005524">
    <property type="term" value="F:ATP binding"/>
    <property type="evidence" value="ECO:0007669"/>
    <property type="project" value="UniProtKB-KW"/>
</dbReference>
<dbReference type="EMBL" id="GL732537">
    <property type="protein sequence ID" value="EFX83381.1"/>
    <property type="molecule type" value="Genomic_DNA"/>
</dbReference>
<dbReference type="InterPro" id="IPR039686">
    <property type="entry name" value="FANCM/Mph1-like_ID"/>
</dbReference>
<dbReference type="InParanoid" id="E9GB88"/>
<feature type="compositionally biased region" description="Polar residues" evidence="8">
    <location>
        <begin position="1"/>
        <end position="16"/>
    </location>
</feature>
<sequence length="657" mass="73794">MSKKQQTLFQSWQNGPKPTDPNLPRKAIPNKDSATLDSDEDDDLLRQALEESLREYESNNNKNVVSSKSSASSTSGYSTETTAATLEEHLPGFDMGAGDTWFYPTNKPVRKYQRDIVETCLFHNTLVTLPTGLGKTFIAAVVMYNFFRWYPRGKIIFMAPTKPLVAQQIQACYEIMGLPLDSTSEMTGAMSPADRKTQWREKRVFFLTPQILTNDISRAAFPASEIKCLVLDEAHKALGNYAYVQVVQELCNHGAVFRILALSATPGSDLKAIQQVIVNLRIAKLEVRNEESPDIVPYAHARTMDKVVVPLGPEITQVRDTFLNIFSVCARRLMESGVLFSKDIGSLTKYMLLQTRDKFRQNPPDNFPRSRSGIMEGDFALCITLTHALELLLQHGIRGFYNFLAGKTDAADGETGHNRTRTELGKVTGFIEMMSDLKSKFGNDCQIGSAVSHPKLTRLKEIVLEHFQKAEKEGRPTRVMIFSQYRDSVNEIVALLEEYAPLIKAMSFVGHGNSSGGVKTKGFTQADQIRIIKQFSEGDYNTLVATCVGEEGLDIGDVDMIICYDVHKSPVRLVQRCGRTGRQRDGRIVMLMTEGKEEHTYNQCMSQKKNLLKNIVGNPKLKEFLLKQEPRLIPRHLSPRCHEMPMHIAAFPPPTSR</sequence>
<dbReference type="GO" id="GO:0000400">
    <property type="term" value="F:four-way junction DNA binding"/>
    <property type="evidence" value="ECO:0000318"/>
    <property type="project" value="GO_Central"/>
</dbReference>
<dbReference type="PROSITE" id="PS51192">
    <property type="entry name" value="HELICASE_ATP_BIND_1"/>
    <property type="match status" value="1"/>
</dbReference>
<keyword evidence="4" id="KW-0378">Hydrolase</keyword>
<dbReference type="GO" id="GO:0043138">
    <property type="term" value="F:3'-5' DNA helicase activity"/>
    <property type="evidence" value="ECO:0000318"/>
    <property type="project" value="GO_Central"/>
</dbReference>
<dbReference type="GO" id="GO:0045003">
    <property type="term" value="P:double-strand break repair via synthesis-dependent strand annealing"/>
    <property type="evidence" value="ECO:0000318"/>
    <property type="project" value="GO_Central"/>
</dbReference>
<feature type="region of interest" description="Disordered" evidence="8">
    <location>
        <begin position="1"/>
        <end position="80"/>
    </location>
</feature>
<dbReference type="PROSITE" id="PS51194">
    <property type="entry name" value="HELICASE_CTER"/>
    <property type="match status" value="1"/>
</dbReference>
<proteinExistence type="inferred from homology"/>
<keyword evidence="6" id="KW-0067">ATP-binding</keyword>
<keyword evidence="7" id="KW-0539">Nucleus</keyword>
<keyword evidence="3" id="KW-0547">Nucleotide-binding</keyword>
<dbReference type="KEGG" id="dpx:DAPPUDRAFT_48010"/>
<dbReference type="PROSITE" id="PS50330">
    <property type="entry name" value="UIM"/>
    <property type="match status" value="1"/>
</dbReference>
<gene>
    <name evidence="11" type="ORF">DAPPUDRAFT_48010</name>
</gene>
<feature type="compositionally biased region" description="Basic and acidic residues" evidence="8">
    <location>
        <begin position="44"/>
        <end position="57"/>
    </location>
</feature>
<feature type="compositionally biased region" description="Low complexity" evidence="8">
    <location>
        <begin position="58"/>
        <end position="80"/>
    </location>
</feature>
<evidence type="ECO:0000259" key="10">
    <source>
        <dbReference type="PROSITE" id="PS51194"/>
    </source>
</evidence>
<protein>
    <recommendedName>
        <fullName evidence="13">DNA helicase</fullName>
    </recommendedName>
</protein>
<evidence type="ECO:0000256" key="5">
    <source>
        <dbReference type="ARBA" id="ARBA00022806"/>
    </source>
</evidence>
<accession>E9GB88</accession>
<dbReference type="Pfam" id="PF00271">
    <property type="entry name" value="Helicase_C"/>
    <property type="match status" value="1"/>
</dbReference>
<dbReference type="FunFam" id="3.40.50.300:FF:000861">
    <property type="entry name" value="Fanconi anemia, complementation group M"/>
    <property type="match status" value="1"/>
</dbReference>
<keyword evidence="5" id="KW-0347">Helicase</keyword>
<dbReference type="PANTHER" id="PTHR14025">
    <property type="entry name" value="FANCONI ANEMIA GROUP M FANCM FAMILY MEMBER"/>
    <property type="match status" value="1"/>
</dbReference>